<organism evidence="4 5">
    <name type="scientific">Paenibacillus polygoni</name>
    <dbReference type="NCBI Taxonomy" id="3050112"/>
    <lineage>
        <taxon>Bacteria</taxon>
        <taxon>Bacillati</taxon>
        <taxon>Bacillota</taxon>
        <taxon>Bacilli</taxon>
        <taxon>Bacillales</taxon>
        <taxon>Paenibacillaceae</taxon>
        <taxon>Paenibacillus</taxon>
    </lineage>
</organism>
<evidence type="ECO:0000259" key="3">
    <source>
        <dbReference type="PROSITE" id="PS50011"/>
    </source>
</evidence>
<accession>A0ABY8X1K5</accession>
<keyword evidence="1" id="KW-0067">ATP-binding</keyword>
<evidence type="ECO:0000313" key="5">
    <source>
        <dbReference type="Proteomes" id="UP001236415"/>
    </source>
</evidence>
<evidence type="ECO:0000256" key="2">
    <source>
        <dbReference type="SAM" id="Phobius"/>
    </source>
</evidence>
<keyword evidence="4" id="KW-0418">Kinase</keyword>
<dbReference type="PANTHER" id="PTHR44167:SF24">
    <property type="entry name" value="SERINE_THREONINE-PROTEIN KINASE CHK2"/>
    <property type="match status" value="1"/>
</dbReference>
<keyword evidence="2" id="KW-0472">Membrane</keyword>
<proteinExistence type="predicted"/>
<dbReference type="EMBL" id="CP127162">
    <property type="protein sequence ID" value="WIV19295.1"/>
    <property type="molecule type" value="Genomic_DNA"/>
</dbReference>
<dbReference type="SUPFAM" id="SSF56112">
    <property type="entry name" value="Protein kinase-like (PK-like)"/>
    <property type="match status" value="1"/>
</dbReference>
<keyword evidence="2" id="KW-1133">Transmembrane helix</keyword>
<dbReference type="PANTHER" id="PTHR44167">
    <property type="entry name" value="OVARIAN-SPECIFIC SERINE/THREONINE-PROTEIN KINASE LOK-RELATED"/>
    <property type="match status" value="1"/>
</dbReference>
<keyword evidence="1" id="KW-0547">Nucleotide-binding</keyword>
<dbReference type="SMART" id="SM00220">
    <property type="entry name" value="S_TKc"/>
    <property type="match status" value="1"/>
</dbReference>
<evidence type="ECO:0000256" key="1">
    <source>
        <dbReference type="PROSITE-ProRule" id="PRU10141"/>
    </source>
</evidence>
<dbReference type="InterPro" id="IPR017441">
    <property type="entry name" value="Protein_kinase_ATP_BS"/>
</dbReference>
<keyword evidence="5" id="KW-1185">Reference proteome</keyword>
<feature type="binding site" evidence="1">
    <location>
        <position position="65"/>
    </location>
    <ligand>
        <name>ATP</name>
        <dbReference type="ChEBI" id="CHEBI:30616"/>
    </ligand>
</feature>
<protein>
    <submittedName>
        <fullName evidence="4">Serine/threonine protein kinase</fullName>
    </submittedName>
</protein>
<keyword evidence="4" id="KW-0723">Serine/threonine-protein kinase</keyword>
<dbReference type="Proteomes" id="UP001236415">
    <property type="component" value="Chromosome"/>
</dbReference>
<reference evidence="4 5" key="1">
    <citation type="submission" date="2023-06" db="EMBL/GenBank/DDBJ databases">
        <title>Paenibacillus polygonum sp. nov., an endophytic bacterium, isolated from Polygonum lapathifolium L. in Nanji Wetland National Nature Reserve, South of Poyang Lake, Jiangxi Province, China.</title>
        <authorList>
            <person name="Yu Z."/>
        </authorList>
    </citation>
    <scope>NUCLEOTIDE SEQUENCE [LARGE SCALE GENOMIC DNA]</scope>
    <source>
        <strain evidence="4 5">C31</strain>
    </source>
</reference>
<dbReference type="Pfam" id="PF00069">
    <property type="entry name" value="Pkinase"/>
    <property type="match status" value="1"/>
</dbReference>
<keyword evidence="2" id="KW-0812">Transmembrane</keyword>
<dbReference type="GO" id="GO:0004674">
    <property type="term" value="F:protein serine/threonine kinase activity"/>
    <property type="evidence" value="ECO:0007669"/>
    <property type="project" value="UniProtKB-KW"/>
</dbReference>
<evidence type="ECO:0000313" key="4">
    <source>
        <dbReference type="EMBL" id="WIV19295.1"/>
    </source>
</evidence>
<keyword evidence="4" id="KW-0808">Transferase</keyword>
<dbReference type="PROSITE" id="PS50011">
    <property type="entry name" value="PROTEIN_KINASE_DOM"/>
    <property type="match status" value="1"/>
</dbReference>
<feature type="transmembrane region" description="Helical" evidence="2">
    <location>
        <begin position="305"/>
        <end position="325"/>
    </location>
</feature>
<dbReference type="InterPro" id="IPR011009">
    <property type="entry name" value="Kinase-like_dom_sf"/>
</dbReference>
<dbReference type="InterPro" id="IPR000719">
    <property type="entry name" value="Prot_kinase_dom"/>
</dbReference>
<feature type="domain" description="Protein kinase" evidence="3">
    <location>
        <begin position="36"/>
        <end position="326"/>
    </location>
</feature>
<dbReference type="Gene3D" id="1.10.510.10">
    <property type="entry name" value="Transferase(Phosphotransferase) domain 1"/>
    <property type="match status" value="1"/>
</dbReference>
<name>A0ABY8X1K5_9BACL</name>
<sequence>MIAITEQKKGCMVTMPLDPDLTPGTVVIGKWKNNKYIIQRVLGKGANGIVYLVQREPGGGRYALKMGFNPLDLQSEINVLTSLAKKDHHLGGRNGFSSYLKEVDNYQVGGREISFYVMTYVRGEPLHLFIRRNGPEWMMLVGLRILKKLAELHRLGYIFCDLKPQNVLVSSYGEVELIDYGGASPVGRSVKQFTEWYDRGYWNAGSRVADQKYDVFSFALLLIHLLEGEELRRTTGNSLPQLRGIPALLTIIHKSERLASYRSWLQKAIQGDYDDAEDAFLSWKKQVYRVRSGPKNASSEPTPGWLIPSFALSALIMAGAVILMLR</sequence>
<dbReference type="PROSITE" id="PS00107">
    <property type="entry name" value="PROTEIN_KINASE_ATP"/>
    <property type="match status" value="1"/>
</dbReference>
<gene>
    <name evidence="4" type="ORF">QPK24_00290</name>
</gene>